<protein>
    <submittedName>
        <fullName evidence="1">Uncharacterized protein</fullName>
    </submittedName>
</protein>
<accession>A0A8I2DAF4</accession>
<proteinExistence type="predicted"/>
<comment type="caution">
    <text evidence="1">The sequence shown here is derived from an EMBL/GenBank/DDBJ whole genome shotgun (WGS) entry which is preliminary data.</text>
</comment>
<name>A0A8I2DAF4_9GAMM</name>
<gene>
    <name evidence="1" type="ORF">J7T18_13140</name>
</gene>
<dbReference type="Proteomes" id="UP000674270">
    <property type="component" value="Unassembled WGS sequence"/>
</dbReference>
<dbReference type="AlphaFoldDB" id="A0A8I2DAF4"/>
<sequence>MSEKTPPNVKQTMSEKVLIKYQALSADRYHKTITQYAQKKASEHYQQAEQQQEALYQTAYQQGYNDGIKQLLTDFINAIETSEIKYQENTSQSKEQLMKILNDIFGDNHLQEAVAAYFKKQYAKIANTTLHLPAKMQARIAKSGSDMKISTTADNTIALEVDNKITYFSPITASKNIIPHVFSVPTQCNILKMHRKAYQNLIATINSIQEEHKDAD</sequence>
<reference evidence="1" key="1">
    <citation type="submission" date="2021-03" db="EMBL/GenBank/DDBJ databases">
        <authorList>
            <person name="Stanton E."/>
        </authorList>
    </citation>
    <scope>NUCLEOTIDE SEQUENCE</scope>
    <source>
        <strain evidence="1">2020EL-00113</strain>
    </source>
</reference>
<organism evidence="1 2">
    <name type="scientific">Providencia huaxiensis</name>
    <dbReference type="NCBI Taxonomy" id="2027290"/>
    <lineage>
        <taxon>Bacteria</taxon>
        <taxon>Pseudomonadati</taxon>
        <taxon>Pseudomonadota</taxon>
        <taxon>Gammaproteobacteria</taxon>
        <taxon>Enterobacterales</taxon>
        <taxon>Morganellaceae</taxon>
        <taxon>Providencia</taxon>
    </lineage>
</organism>
<evidence type="ECO:0000313" key="1">
    <source>
        <dbReference type="EMBL" id="MBQ0269242.1"/>
    </source>
</evidence>
<dbReference type="EMBL" id="JAGKLY010000005">
    <property type="protein sequence ID" value="MBQ0269242.1"/>
    <property type="molecule type" value="Genomic_DNA"/>
</dbReference>
<evidence type="ECO:0000313" key="2">
    <source>
        <dbReference type="Proteomes" id="UP000674270"/>
    </source>
</evidence>
<dbReference type="RefSeq" id="WP_210848615.1">
    <property type="nucleotide sequence ID" value="NZ_JAGKLY010000005.1"/>
</dbReference>